<accession>A0A502ED69</accession>
<name>A0A502ED69_9MYCO</name>
<keyword evidence="2" id="KW-1185">Reference proteome</keyword>
<dbReference type="OrthoDB" id="4713660at2"/>
<reference evidence="1 2" key="1">
    <citation type="journal article" date="2019" name="Environ. Microbiol.">
        <title>Species interactions and distinct microbial communities in high Arctic permafrost affected cryosols are associated with the CH4 and CO2 gas fluxes.</title>
        <authorList>
            <person name="Altshuler I."/>
            <person name="Hamel J."/>
            <person name="Turney S."/>
            <person name="Magnuson E."/>
            <person name="Levesque R."/>
            <person name="Greer C."/>
            <person name="Whyte L.G."/>
        </authorList>
    </citation>
    <scope>NUCLEOTIDE SEQUENCE [LARGE SCALE GENOMIC DNA]</scope>
    <source>
        <strain evidence="1 2">S5.20</strain>
    </source>
</reference>
<dbReference type="AlphaFoldDB" id="A0A502ED69"/>
<proteinExistence type="predicted"/>
<comment type="caution">
    <text evidence="1">The sequence shown here is derived from an EMBL/GenBank/DDBJ whole genome shotgun (WGS) entry which is preliminary data.</text>
</comment>
<gene>
    <name evidence="1" type="ORF">EAH80_09040</name>
</gene>
<evidence type="ECO:0000313" key="1">
    <source>
        <dbReference type="EMBL" id="TPG35254.1"/>
    </source>
</evidence>
<sequence length="197" mass="20224">MIRDTALNTLSAAIGDLSGLFAQSGPVFHGRLEIDADADLPGGTRLLQQGHTADVLVRVAPVGDALVPRTICLKVPDAYGPGSDQDLLLASSADGAPLHHAVLPAASCSERLYSSLWLYLAGLQLTAFGVRVDAAANGPGPRPGDRLDFLLSGALSRFRSIGVISLADTAPGARVTFAGSNAGGGLRALPPALFYRG</sequence>
<dbReference type="EMBL" id="RCZG01000003">
    <property type="protein sequence ID" value="TPG35254.1"/>
    <property type="molecule type" value="Genomic_DNA"/>
</dbReference>
<protein>
    <submittedName>
        <fullName evidence="1">Uncharacterized protein</fullName>
    </submittedName>
</protein>
<organism evidence="1 2">
    <name type="scientific">Mycolicibacterium hodleri</name>
    <dbReference type="NCBI Taxonomy" id="49897"/>
    <lineage>
        <taxon>Bacteria</taxon>
        <taxon>Bacillati</taxon>
        <taxon>Actinomycetota</taxon>
        <taxon>Actinomycetes</taxon>
        <taxon>Mycobacteriales</taxon>
        <taxon>Mycobacteriaceae</taxon>
        <taxon>Mycolicibacterium</taxon>
    </lineage>
</organism>
<dbReference type="Proteomes" id="UP000320095">
    <property type="component" value="Unassembled WGS sequence"/>
</dbReference>
<evidence type="ECO:0000313" key="2">
    <source>
        <dbReference type="Proteomes" id="UP000320095"/>
    </source>
</evidence>